<dbReference type="Proteomes" id="UP000011134">
    <property type="component" value="Unassembled WGS sequence"/>
</dbReference>
<evidence type="ECO:0000313" key="1">
    <source>
        <dbReference type="EMBL" id="ELR66061.1"/>
    </source>
</evidence>
<gene>
    <name evidence="1" type="ORF">C942_00503</name>
</gene>
<evidence type="ECO:0008006" key="3">
    <source>
        <dbReference type="Google" id="ProtNLM"/>
    </source>
</evidence>
<accession>L8JB74</accession>
<keyword evidence="2" id="KW-1185">Reference proteome</keyword>
<proteinExistence type="predicted"/>
<dbReference type="Gene3D" id="3.30.2220.20">
    <property type="entry name" value="Phage tail assembly chaperone gp13-like"/>
    <property type="match status" value="1"/>
</dbReference>
<sequence>MALSKQAILAADDLPTESVHVPAWGGDVMVKGLSVGEMAKAQRKANKGTQLDLMVYVMIYGCVDENGKHLFTEKDVKALLTKNQEPIVEVTNKIFELSGFGLTPEEEKEEAGN</sequence>
<comment type="caution">
    <text evidence="1">The sequence shown here is derived from an EMBL/GenBank/DDBJ whole genome shotgun (WGS) entry which is preliminary data.</text>
</comment>
<organism evidence="1 2">
    <name type="scientific">Photobacterium marinum</name>
    <dbReference type="NCBI Taxonomy" id="1056511"/>
    <lineage>
        <taxon>Bacteria</taxon>
        <taxon>Pseudomonadati</taxon>
        <taxon>Pseudomonadota</taxon>
        <taxon>Gammaproteobacteria</taxon>
        <taxon>Vibrionales</taxon>
        <taxon>Vibrionaceae</taxon>
        <taxon>Photobacterium</taxon>
    </lineage>
</organism>
<dbReference type="RefSeq" id="WP_007465120.1">
    <property type="nucleotide sequence ID" value="NZ_AMZO01000013.1"/>
</dbReference>
<name>L8JB74_9GAMM</name>
<dbReference type="EMBL" id="AMZO01000013">
    <property type="protein sequence ID" value="ELR66061.1"/>
    <property type="molecule type" value="Genomic_DNA"/>
</dbReference>
<dbReference type="AlphaFoldDB" id="L8JB74"/>
<evidence type="ECO:0000313" key="2">
    <source>
        <dbReference type="Proteomes" id="UP000011134"/>
    </source>
</evidence>
<dbReference type="OrthoDB" id="7584736at2"/>
<dbReference type="PATRIC" id="fig|1056511.3.peg.1992"/>
<reference evidence="1 2" key="1">
    <citation type="submission" date="2012-12" db="EMBL/GenBank/DDBJ databases">
        <title>Genome Assembly of Photobacterium sp. AK15.</title>
        <authorList>
            <person name="Khatri I."/>
            <person name="Vaidya B."/>
            <person name="Srinivas T.N.R."/>
            <person name="Subramanian S."/>
            <person name="Pinnaka A."/>
        </authorList>
    </citation>
    <scope>NUCLEOTIDE SEQUENCE [LARGE SCALE GENOMIC DNA]</scope>
    <source>
        <strain evidence="1 2">AK15</strain>
    </source>
</reference>
<dbReference type="InterPro" id="IPR038556">
    <property type="entry name" value="TAC_Gp13-like_sf"/>
</dbReference>
<protein>
    <recommendedName>
        <fullName evidence="3">Phage protein</fullName>
    </recommendedName>
</protein>